<keyword evidence="8" id="KW-1185">Reference proteome</keyword>
<dbReference type="CDD" id="cd11030">
    <property type="entry name" value="CYP105-like"/>
    <property type="match status" value="1"/>
</dbReference>
<dbReference type="PANTHER" id="PTHR46696">
    <property type="entry name" value="P450, PUTATIVE (EUROFUNG)-RELATED"/>
    <property type="match status" value="1"/>
</dbReference>
<dbReference type="InterPro" id="IPR002397">
    <property type="entry name" value="Cyt_P450_B"/>
</dbReference>
<keyword evidence="5" id="KW-0408">Iron</keyword>
<keyword evidence="2" id="KW-0349">Heme</keyword>
<dbReference type="GO" id="GO:0016705">
    <property type="term" value="F:oxidoreductase activity, acting on paired donors, with incorporation or reduction of molecular oxygen"/>
    <property type="evidence" value="ECO:0007669"/>
    <property type="project" value="InterPro"/>
</dbReference>
<keyword evidence="3" id="KW-0479">Metal-binding</keyword>
<dbReference type="InterPro" id="IPR001128">
    <property type="entry name" value="Cyt_P450"/>
</dbReference>
<evidence type="ECO:0000256" key="5">
    <source>
        <dbReference type="ARBA" id="ARBA00023004"/>
    </source>
</evidence>
<comment type="similarity">
    <text evidence="1">Belongs to the cytochrome P450 family.</text>
</comment>
<evidence type="ECO:0000256" key="4">
    <source>
        <dbReference type="ARBA" id="ARBA00023002"/>
    </source>
</evidence>
<evidence type="ECO:0000256" key="2">
    <source>
        <dbReference type="ARBA" id="ARBA00022617"/>
    </source>
</evidence>
<organism evidence="7 8">
    <name type="scientific">Kibdelosporangium aridum</name>
    <dbReference type="NCBI Taxonomy" id="2030"/>
    <lineage>
        <taxon>Bacteria</taxon>
        <taxon>Bacillati</taxon>
        <taxon>Actinomycetota</taxon>
        <taxon>Actinomycetes</taxon>
        <taxon>Pseudonocardiales</taxon>
        <taxon>Pseudonocardiaceae</taxon>
        <taxon>Kibdelosporangium</taxon>
    </lineage>
</organism>
<dbReference type="PRINTS" id="PR00359">
    <property type="entry name" value="BP450"/>
</dbReference>
<dbReference type="GO" id="GO:0004497">
    <property type="term" value="F:monooxygenase activity"/>
    <property type="evidence" value="ECO:0007669"/>
    <property type="project" value="UniProtKB-KW"/>
</dbReference>
<reference evidence="7 8" key="1">
    <citation type="submission" date="2017-04" db="EMBL/GenBank/DDBJ databases">
        <authorList>
            <person name="Afonso C.L."/>
            <person name="Miller P.J."/>
            <person name="Scott M.A."/>
            <person name="Spackman E."/>
            <person name="Goraichik I."/>
            <person name="Dimitrov K.M."/>
            <person name="Suarez D.L."/>
            <person name="Swayne D.E."/>
        </authorList>
    </citation>
    <scope>NUCLEOTIDE SEQUENCE [LARGE SCALE GENOMIC DNA]</scope>
    <source>
        <strain evidence="7 8">DSM 43828</strain>
    </source>
</reference>
<accession>A0A1W2FZZ4</accession>
<dbReference type="EMBL" id="FWXV01000023">
    <property type="protein sequence ID" value="SMD27344.1"/>
    <property type="molecule type" value="Genomic_DNA"/>
</dbReference>
<keyword evidence="4" id="KW-0560">Oxidoreductase</keyword>
<keyword evidence="6" id="KW-0503">Monooxygenase</keyword>
<dbReference type="OrthoDB" id="3664945at2"/>
<evidence type="ECO:0000313" key="7">
    <source>
        <dbReference type="EMBL" id="SMD27344.1"/>
    </source>
</evidence>
<dbReference type="AlphaFoldDB" id="A0A1W2FZZ4"/>
<evidence type="ECO:0000256" key="3">
    <source>
        <dbReference type="ARBA" id="ARBA00022723"/>
    </source>
</evidence>
<dbReference type="Proteomes" id="UP000192674">
    <property type="component" value="Unassembled WGS sequence"/>
</dbReference>
<dbReference type="GO" id="GO:0020037">
    <property type="term" value="F:heme binding"/>
    <property type="evidence" value="ECO:0007669"/>
    <property type="project" value="InterPro"/>
</dbReference>
<dbReference type="InterPro" id="IPR036396">
    <property type="entry name" value="Cyt_P450_sf"/>
</dbReference>
<proteinExistence type="inferred from homology"/>
<evidence type="ECO:0000256" key="1">
    <source>
        <dbReference type="ARBA" id="ARBA00010617"/>
    </source>
</evidence>
<name>A0A1W2FZZ4_KIBAR</name>
<dbReference type="PANTHER" id="PTHR46696:SF6">
    <property type="entry name" value="P450, PUTATIVE (EUROFUNG)-RELATED"/>
    <property type="match status" value="1"/>
</dbReference>
<dbReference type="GO" id="GO:0005506">
    <property type="term" value="F:iron ion binding"/>
    <property type="evidence" value="ECO:0007669"/>
    <property type="project" value="InterPro"/>
</dbReference>
<dbReference type="Gene3D" id="1.10.630.10">
    <property type="entry name" value="Cytochrome P450"/>
    <property type="match status" value="1"/>
</dbReference>
<dbReference type="RefSeq" id="WP_084434893.1">
    <property type="nucleotide sequence ID" value="NZ_FWXV01000023.1"/>
</dbReference>
<evidence type="ECO:0000256" key="6">
    <source>
        <dbReference type="ARBA" id="ARBA00023033"/>
    </source>
</evidence>
<dbReference type="Pfam" id="PF00067">
    <property type="entry name" value="p450"/>
    <property type="match status" value="1"/>
</dbReference>
<sequence length="403" mass="44589">MTAADTLPLPYRRAAGCPFDPDPKFAELRTTRPVSRVSINGGDEVWLITRFDDARQVLGDARFSSELTPLGIVLPKPEDRTLADELRSQQPGTFIECDPPEHTRLRRMIAGEFTEQRMRALRPRFTEIVEERLNAMAAAGPPVDLVAMFALPVPSMLIRELLGLDADGFDFAALTKIMTDVMSSLEILIPARDALRAGMRAHVAATRADPCDNLLGRVIRRYGSNVTDEELVGIGNLLLVAGHETTANMLGIGTLALLRNPAQLARLRDDPAIVQSAVDELVRYVCIPHHGEIRTATADVLVSGTLIRRGEQVLVSLPSANRDPDRFARPDELDFDRPPRTHLAYGYGIHHCVGLPLARMEMHVAFPALLKRFPSLKLAIGFDEVSYRRSNVTYGVHSLPVTW</sequence>
<gene>
    <name evidence="7" type="ORF">SAMN05661093_10947</name>
</gene>
<dbReference type="FunFam" id="1.10.630.10:FF:000018">
    <property type="entry name" value="Cytochrome P450 monooxygenase"/>
    <property type="match status" value="1"/>
</dbReference>
<dbReference type="SUPFAM" id="SSF48264">
    <property type="entry name" value="Cytochrome P450"/>
    <property type="match status" value="1"/>
</dbReference>
<protein>
    <submittedName>
        <fullName evidence="7">Cytochrome P450</fullName>
    </submittedName>
</protein>
<evidence type="ECO:0000313" key="8">
    <source>
        <dbReference type="Proteomes" id="UP000192674"/>
    </source>
</evidence>